<comment type="caution">
    <text evidence="3">The sequence shown here is derived from an EMBL/GenBank/DDBJ whole genome shotgun (WGS) entry which is preliminary data.</text>
</comment>
<feature type="binding site" evidence="2">
    <location>
        <begin position="182"/>
        <end position="184"/>
    </location>
    <ligand>
        <name>substrate</name>
    </ligand>
</feature>
<organism evidence="3 4">
    <name type="scientific">Candidatus Nealsonbacteria bacterium CG10_big_fil_rev_8_21_14_0_10_37_25</name>
    <dbReference type="NCBI Taxonomy" id="1974711"/>
    <lineage>
        <taxon>Bacteria</taxon>
        <taxon>Candidatus Nealsoniibacteriota</taxon>
    </lineage>
</organism>
<dbReference type="HAMAP" id="MF_01139">
    <property type="entry name" value="ISPT"/>
    <property type="match status" value="1"/>
</dbReference>
<feature type="binding site" evidence="2">
    <location>
        <position position="32"/>
    </location>
    <ligand>
        <name>substrate</name>
    </ligand>
</feature>
<comment type="cofactor">
    <cofactor evidence="2">
        <name>Mg(2+)</name>
        <dbReference type="ChEBI" id="CHEBI:18420"/>
    </cofactor>
    <text evidence="2">Binds 2 magnesium ions per subunit.</text>
</comment>
<keyword evidence="1 2" id="KW-0808">Transferase</keyword>
<feature type="binding site" evidence="2">
    <location>
        <position position="20"/>
    </location>
    <ligand>
        <name>substrate</name>
    </ligand>
</feature>
<comment type="function">
    <text evidence="2">Catalyzes the condensation of isopentenyl diphosphate (IPP) with allylic pyrophosphates generating different type of terpenoids.</text>
</comment>
<dbReference type="EMBL" id="PFCK01000049">
    <property type="protein sequence ID" value="PIR71591.1"/>
    <property type="molecule type" value="Genomic_DNA"/>
</dbReference>
<feature type="binding site" evidence="2">
    <location>
        <position position="195"/>
    </location>
    <ligand>
        <name>Mg(2+)</name>
        <dbReference type="ChEBI" id="CHEBI:18420"/>
    </ligand>
</feature>
<evidence type="ECO:0000313" key="3">
    <source>
        <dbReference type="EMBL" id="PIR71591.1"/>
    </source>
</evidence>
<evidence type="ECO:0000256" key="1">
    <source>
        <dbReference type="ARBA" id="ARBA00022679"/>
    </source>
</evidence>
<feature type="active site" evidence="2">
    <location>
        <position position="15"/>
    </location>
</feature>
<dbReference type="Pfam" id="PF01255">
    <property type="entry name" value="Prenyltransf"/>
    <property type="match status" value="1"/>
</dbReference>
<dbReference type="PANTHER" id="PTHR10291">
    <property type="entry name" value="DEHYDRODOLICHYL DIPHOSPHATE SYNTHASE FAMILY MEMBER"/>
    <property type="match status" value="1"/>
</dbReference>
<dbReference type="InterPro" id="IPR001441">
    <property type="entry name" value="UPP_synth-like"/>
</dbReference>
<dbReference type="Proteomes" id="UP000228909">
    <property type="component" value="Unassembled WGS sequence"/>
</dbReference>
<reference evidence="4" key="1">
    <citation type="submission" date="2017-09" db="EMBL/GenBank/DDBJ databases">
        <title>Depth-based differentiation of microbial function through sediment-hosted aquifers and enrichment of novel symbionts in the deep terrestrial subsurface.</title>
        <authorList>
            <person name="Probst A.J."/>
            <person name="Ladd B."/>
            <person name="Jarett J.K."/>
            <person name="Geller-Mcgrath D.E."/>
            <person name="Sieber C.M.K."/>
            <person name="Emerson J.B."/>
            <person name="Anantharaman K."/>
            <person name="Thomas B.C."/>
            <person name="Malmstrom R."/>
            <person name="Stieglmeier M."/>
            <person name="Klingl A."/>
            <person name="Woyke T."/>
            <person name="Ryan C.M."/>
            <person name="Banfield J.F."/>
        </authorList>
    </citation>
    <scope>NUCLEOTIDE SEQUENCE [LARGE SCALE GENOMIC DNA]</scope>
</reference>
<feature type="active site" description="Proton acceptor" evidence="2">
    <location>
        <position position="63"/>
    </location>
</feature>
<comment type="subunit">
    <text evidence="2">Homodimer.</text>
</comment>
<comment type="similarity">
    <text evidence="2">Belongs to the UPP synthase family.</text>
</comment>
<evidence type="ECO:0000313" key="4">
    <source>
        <dbReference type="Proteomes" id="UP000228909"/>
    </source>
</evidence>
<dbReference type="AlphaFoldDB" id="A0A2H0TJ80"/>
<feature type="binding site" evidence="2">
    <location>
        <position position="66"/>
    </location>
    <ligand>
        <name>substrate</name>
    </ligand>
</feature>
<dbReference type="Gene3D" id="3.40.1180.10">
    <property type="entry name" value="Decaprenyl diphosphate synthase-like"/>
    <property type="match status" value="1"/>
</dbReference>
<dbReference type="GO" id="GO:0000287">
    <property type="term" value="F:magnesium ion binding"/>
    <property type="evidence" value="ECO:0007669"/>
    <property type="project" value="UniProtKB-UniRule"/>
</dbReference>
<keyword evidence="2" id="KW-0460">Magnesium</keyword>
<dbReference type="NCBIfam" id="TIGR00055">
    <property type="entry name" value="uppS"/>
    <property type="match status" value="1"/>
</dbReference>
<feature type="binding site" evidence="2">
    <location>
        <begin position="60"/>
        <end position="62"/>
    </location>
    <ligand>
        <name>substrate</name>
    </ligand>
</feature>
<proteinExistence type="inferred from homology"/>
<feature type="binding site" evidence="2">
    <location>
        <position position="176"/>
    </location>
    <ligand>
        <name>substrate</name>
    </ligand>
</feature>
<evidence type="ECO:0000256" key="2">
    <source>
        <dbReference type="HAMAP-Rule" id="MF_01139"/>
    </source>
</evidence>
<dbReference type="GO" id="GO:0045547">
    <property type="term" value="F:ditrans,polycis-polyprenyl diphosphate synthase [(2E,6E)-farnesyl diphosphate specific] activity"/>
    <property type="evidence" value="ECO:0007669"/>
    <property type="project" value="TreeGrafter"/>
</dbReference>
<gene>
    <name evidence="3" type="primary">uppS</name>
    <name evidence="3" type="ORF">COU43_01770</name>
</gene>
<dbReference type="GO" id="GO:0016094">
    <property type="term" value="P:polyprenol biosynthetic process"/>
    <property type="evidence" value="ECO:0007669"/>
    <property type="project" value="TreeGrafter"/>
</dbReference>
<dbReference type="FunFam" id="3.40.1180.10:FF:000001">
    <property type="entry name" value="(2E,6E)-farnesyl-diphosphate-specific ditrans,polycis-undecaprenyl-diphosphate synthase"/>
    <property type="match status" value="1"/>
</dbReference>
<dbReference type="InterPro" id="IPR036424">
    <property type="entry name" value="UPP_synth-like_sf"/>
</dbReference>
<dbReference type="CDD" id="cd00475">
    <property type="entry name" value="Cis_IPPS"/>
    <property type="match status" value="1"/>
</dbReference>
<feature type="binding site" evidence="2">
    <location>
        <position position="64"/>
    </location>
    <ligand>
        <name>substrate</name>
    </ligand>
</feature>
<accession>A0A2H0TJ80</accession>
<name>A0A2H0TJ80_9BACT</name>
<feature type="binding site" evidence="2">
    <location>
        <position position="15"/>
    </location>
    <ligand>
        <name>Mg(2+)</name>
        <dbReference type="ChEBI" id="CHEBI:18420"/>
    </ligand>
</feature>
<sequence>MVMDQLPYHLGIILDGNRRWAKERGLPVFEGHHQGLETVKKIINYCKEKGIKILTLFVFSTENWKRGKEEVNYLMRLARKAISNHFKHLHKNKIRVRVIGQKETLPKSLQKEIAKIEQLTKDNKEMTVNFALSYGGRAEIVEAIKKIVEKKIPPQKISENTIKENLWTSDVDLIIRTGKEQRISNFLIWQTAYSELYFYPKYWPDFTKEDLDQALLEYAHRQRRFGQ</sequence>
<keyword evidence="2" id="KW-0479">Metal-binding</keyword>
<dbReference type="PANTHER" id="PTHR10291:SF0">
    <property type="entry name" value="DEHYDRODOLICHYL DIPHOSPHATE SYNTHASE 2"/>
    <property type="match status" value="1"/>
</dbReference>
<dbReference type="EC" id="2.5.1.-" evidence="2"/>
<dbReference type="SUPFAM" id="SSF64005">
    <property type="entry name" value="Undecaprenyl diphosphate synthase"/>
    <property type="match status" value="1"/>
</dbReference>
<feature type="binding site" evidence="2">
    <location>
        <begin position="16"/>
        <end position="19"/>
    </location>
    <ligand>
        <name>substrate</name>
    </ligand>
</feature>
<comment type="caution">
    <text evidence="2">Lacks conserved residue(s) required for the propagation of feature annotation.</text>
</comment>
<protein>
    <recommendedName>
        <fullName evidence="2">Isoprenyl transferase</fullName>
        <ecNumber evidence="2">2.5.1.-</ecNumber>
    </recommendedName>
</protein>